<dbReference type="InterPro" id="IPR010264">
    <property type="entry name" value="Self-incomp_S1"/>
</dbReference>
<dbReference type="Proteomes" id="UP000824890">
    <property type="component" value="Unassembled WGS sequence"/>
</dbReference>
<evidence type="ECO:0000256" key="2">
    <source>
        <dbReference type="ARBA" id="ARBA00005581"/>
    </source>
</evidence>
<feature type="chain" id="PRO_5045001036" description="S-protein homolog" evidence="6">
    <location>
        <begin position="20"/>
        <end position="227"/>
    </location>
</feature>
<sequence length="227" mass="25694">MDSLTQLIVIFMMTMFISATISQATTTVVIHNNLEGGLSLGYHCKSGDDDLGYKSLAPGGSGSFDFNPDIFGHKEFEKFGCTQCEWRISKKGPCKLNKYIIFMVTMFISASISQAQRTTTVVIHNDLEGGLSLGYHCKSGDDLGYKSLAPGGSGSFSFKPDIFGRTLFLCSFSWNYELHFFDIYNQKRDREFEKFGCTQCEWRISKKGPCKLNKYSKMFDICYPWNF</sequence>
<name>A0ABQ8EPI7_BRANA</name>
<evidence type="ECO:0000256" key="1">
    <source>
        <dbReference type="ARBA" id="ARBA00004613"/>
    </source>
</evidence>
<evidence type="ECO:0000256" key="6">
    <source>
        <dbReference type="RuleBase" id="RU367044"/>
    </source>
</evidence>
<keyword evidence="5 6" id="KW-0732">Signal</keyword>
<proteinExistence type="inferred from homology"/>
<dbReference type="EMBL" id="JAGKQM010000001">
    <property type="protein sequence ID" value="KAH0943545.1"/>
    <property type="molecule type" value="Genomic_DNA"/>
</dbReference>
<feature type="signal peptide" evidence="6">
    <location>
        <begin position="1"/>
        <end position="19"/>
    </location>
</feature>
<comment type="subcellular location">
    <subcellularLocation>
        <location evidence="1 6">Secreted</location>
    </subcellularLocation>
</comment>
<gene>
    <name evidence="7" type="ORF">HID58_003182</name>
</gene>
<evidence type="ECO:0000256" key="4">
    <source>
        <dbReference type="ARBA" id="ARBA00022525"/>
    </source>
</evidence>
<evidence type="ECO:0000256" key="3">
    <source>
        <dbReference type="ARBA" id="ARBA00022471"/>
    </source>
</evidence>
<comment type="caution">
    <text evidence="7">The sequence shown here is derived from an EMBL/GenBank/DDBJ whole genome shotgun (WGS) entry which is preliminary data.</text>
</comment>
<keyword evidence="4 6" id="KW-0964">Secreted</keyword>
<dbReference type="Pfam" id="PF05938">
    <property type="entry name" value="Self-incomp_S1"/>
    <property type="match status" value="2"/>
</dbReference>
<comment type="similarity">
    <text evidence="2 6">Belongs to the plant self-incompatibility (S1) protein family.</text>
</comment>
<reference evidence="7 8" key="1">
    <citation type="submission" date="2021-05" db="EMBL/GenBank/DDBJ databases">
        <title>Genome Assembly of Synthetic Allotetraploid Brassica napus Reveals Homoeologous Exchanges between Subgenomes.</title>
        <authorList>
            <person name="Davis J.T."/>
        </authorList>
    </citation>
    <scope>NUCLEOTIDE SEQUENCE [LARGE SCALE GENOMIC DNA]</scope>
    <source>
        <strain evidence="8">cv. Da-Ae</strain>
        <tissue evidence="7">Seedling</tissue>
    </source>
</reference>
<dbReference type="PANTHER" id="PTHR31232">
    <property type="match status" value="1"/>
</dbReference>
<keyword evidence="8" id="KW-1185">Reference proteome</keyword>
<protein>
    <recommendedName>
        <fullName evidence="6">S-protein homolog</fullName>
    </recommendedName>
</protein>
<dbReference type="PANTHER" id="PTHR31232:SF67">
    <property type="entry name" value="S-PROTEIN HOMOLOG"/>
    <property type="match status" value="1"/>
</dbReference>
<keyword evidence="3 6" id="KW-0713">Self-incompatibility</keyword>
<accession>A0ABQ8EPI7</accession>
<evidence type="ECO:0000313" key="7">
    <source>
        <dbReference type="EMBL" id="KAH0943545.1"/>
    </source>
</evidence>
<evidence type="ECO:0000313" key="8">
    <source>
        <dbReference type="Proteomes" id="UP000824890"/>
    </source>
</evidence>
<evidence type="ECO:0000256" key="5">
    <source>
        <dbReference type="ARBA" id="ARBA00022729"/>
    </source>
</evidence>
<organism evidence="7 8">
    <name type="scientific">Brassica napus</name>
    <name type="common">Rape</name>
    <dbReference type="NCBI Taxonomy" id="3708"/>
    <lineage>
        <taxon>Eukaryota</taxon>
        <taxon>Viridiplantae</taxon>
        <taxon>Streptophyta</taxon>
        <taxon>Embryophyta</taxon>
        <taxon>Tracheophyta</taxon>
        <taxon>Spermatophyta</taxon>
        <taxon>Magnoliopsida</taxon>
        <taxon>eudicotyledons</taxon>
        <taxon>Gunneridae</taxon>
        <taxon>Pentapetalae</taxon>
        <taxon>rosids</taxon>
        <taxon>malvids</taxon>
        <taxon>Brassicales</taxon>
        <taxon>Brassicaceae</taxon>
        <taxon>Brassiceae</taxon>
        <taxon>Brassica</taxon>
    </lineage>
</organism>